<evidence type="ECO:0000259" key="7">
    <source>
        <dbReference type="Pfam" id="PF00755"/>
    </source>
</evidence>
<evidence type="ECO:0000256" key="6">
    <source>
        <dbReference type="SAM" id="MobiDB-lite"/>
    </source>
</evidence>
<comment type="caution">
    <text evidence="8">The sequence shown here is derived from an EMBL/GenBank/DDBJ whole genome shotgun (WGS) entry which is preliminary data.</text>
</comment>
<evidence type="ECO:0000256" key="4">
    <source>
        <dbReference type="PIRSR" id="PIRSR600542-1"/>
    </source>
</evidence>
<accession>A0AAD9FUX9</accession>
<dbReference type="InterPro" id="IPR023213">
    <property type="entry name" value="CAT-like_dom_sf"/>
</dbReference>
<feature type="region of interest" description="Disordered" evidence="6">
    <location>
        <begin position="1"/>
        <end position="39"/>
    </location>
</feature>
<dbReference type="Gene3D" id="3.30.559.70">
    <property type="entry name" value="Choline/Carnitine o-acyltransferase, domain 2"/>
    <property type="match status" value="1"/>
</dbReference>
<evidence type="ECO:0000256" key="2">
    <source>
        <dbReference type="ARBA" id="ARBA00022679"/>
    </source>
</evidence>
<dbReference type="FunFam" id="3.30.559.10:FF:000019">
    <property type="entry name" value="Carnitine acetyl transferase"/>
    <property type="match status" value="1"/>
</dbReference>
<dbReference type="PANTHER" id="PTHR22589:SF29">
    <property type="entry name" value="MITOCHONDRIAL CARNITINE O-ACETYLTRANSFERASE-RELATED"/>
    <property type="match status" value="1"/>
</dbReference>
<feature type="compositionally biased region" description="Pro residues" evidence="6">
    <location>
        <begin position="1"/>
        <end position="10"/>
    </location>
</feature>
<dbReference type="PANTHER" id="PTHR22589">
    <property type="entry name" value="CARNITINE O-ACYLTRANSFERASE"/>
    <property type="match status" value="1"/>
</dbReference>
<protein>
    <submittedName>
        <fullName evidence="8">Acyltransferase ChoActase/COT/CPT</fullName>
    </submittedName>
</protein>
<dbReference type="GO" id="GO:0005739">
    <property type="term" value="C:mitochondrion"/>
    <property type="evidence" value="ECO:0007669"/>
    <property type="project" value="TreeGrafter"/>
</dbReference>
<proteinExistence type="inferred from homology"/>
<keyword evidence="3 5" id="KW-0012">Acyltransferase</keyword>
<dbReference type="EMBL" id="JAODAN010000002">
    <property type="protein sequence ID" value="KAK1926628.1"/>
    <property type="molecule type" value="Genomic_DNA"/>
</dbReference>
<dbReference type="InterPro" id="IPR039551">
    <property type="entry name" value="Cho/carn_acyl_trans"/>
</dbReference>
<dbReference type="GO" id="GO:0009437">
    <property type="term" value="P:carnitine metabolic process"/>
    <property type="evidence" value="ECO:0007669"/>
    <property type="project" value="TreeGrafter"/>
</dbReference>
<dbReference type="PROSITE" id="PS00440">
    <property type="entry name" value="ACYLTRANSF_C_2"/>
    <property type="match status" value="1"/>
</dbReference>
<feature type="domain" description="Choline/carnitine acyltransferase" evidence="7">
    <location>
        <begin position="39"/>
        <end position="648"/>
    </location>
</feature>
<dbReference type="FunFam" id="3.30.559.70:FF:000003">
    <property type="entry name" value="Carnitine acetyl transferase FacC"/>
    <property type="match status" value="1"/>
</dbReference>
<dbReference type="SUPFAM" id="SSF52777">
    <property type="entry name" value="CoA-dependent acyltransferases"/>
    <property type="match status" value="2"/>
</dbReference>
<keyword evidence="9" id="KW-1185">Reference proteome</keyword>
<dbReference type="GO" id="GO:0004092">
    <property type="term" value="F:carnitine O-acetyltransferase activity"/>
    <property type="evidence" value="ECO:0007669"/>
    <property type="project" value="TreeGrafter"/>
</dbReference>
<evidence type="ECO:0000256" key="3">
    <source>
        <dbReference type="ARBA" id="ARBA00023315"/>
    </source>
</evidence>
<dbReference type="InterPro" id="IPR042231">
    <property type="entry name" value="Cho/carn_acyl_trans_2"/>
</dbReference>
<evidence type="ECO:0000313" key="9">
    <source>
        <dbReference type="Proteomes" id="UP001182556"/>
    </source>
</evidence>
<keyword evidence="2 5" id="KW-0808">Transferase</keyword>
<feature type="compositionally biased region" description="Polar residues" evidence="6">
    <location>
        <begin position="13"/>
        <end position="29"/>
    </location>
</feature>
<reference evidence="8" key="1">
    <citation type="submission" date="2023-02" db="EMBL/GenBank/DDBJ databases">
        <title>Identification and recombinant expression of a fungal hydrolase from Papiliotrema laurentii that hydrolyzes apple cutin and clears colloidal polyester polyurethane.</title>
        <authorList>
            <consortium name="DOE Joint Genome Institute"/>
            <person name="Roman V.A."/>
            <person name="Bojanowski C."/>
            <person name="Crable B.R."/>
            <person name="Wagner D.N."/>
            <person name="Hung C.S."/>
            <person name="Nadeau L.J."/>
            <person name="Schratz L."/>
            <person name="Haridas S."/>
            <person name="Pangilinan J."/>
            <person name="Lipzen A."/>
            <person name="Na H."/>
            <person name="Yan M."/>
            <person name="Ng V."/>
            <person name="Grigoriev I.V."/>
            <person name="Spatafora J.W."/>
            <person name="Barlow D."/>
            <person name="Biffinger J."/>
            <person name="Kelley-Loughnane N."/>
            <person name="Varaljay V.A."/>
            <person name="Crookes-Goodson W.J."/>
        </authorList>
    </citation>
    <scope>NUCLEOTIDE SEQUENCE</scope>
    <source>
        <strain evidence="8">5307AH</strain>
    </source>
</reference>
<evidence type="ECO:0000256" key="5">
    <source>
        <dbReference type="RuleBase" id="RU003801"/>
    </source>
</evidence>
<dbReference type="InterPro" id="IPR000542">
    <property type="entry name" value="Carn_acyl_trans"/>
</dbReference>
<feature type="active site" description="Proton acceptor" evidence="4">
    <location>
        <position position="345"/>
    </location>
</feature>
<dbReference type="AlphaFoldDB" id="A0AAD9FUX9"/>
<evidence type="ECO:0000313" key="8">
    <source>
        <dbReference type="EMBL" id="KAK1926628.1"/>
    </source>
</evidence>
<gene>
    <name evidence="8" type="ORF">DB88DRAFT_450402</name>
</gene>
<organism evidence="8 9">
    <name type="scientific">Papiliotrema laurentii</name>
    <name type="common">Cryptococcus laurentii</name>
    <dbReference type="NCBI Taxonomy" id="5418"/>
    <lineage>
        <taxon>Eukaryota</taxon>
        <taxon>Fungi</taxon>
        <taxon>Dikarya</taxon>
        <taxon>Basidiomycota</taxon>
        <taxon>Agaricomycotina</taxon>
        <taxon>Tremellomycetes</taxon>
        <taxon>Tremellales</taxon>
        <taxon>Rhynchogastremaceae</taxon>
        <taxon>Papiliotrema</taxon>
    </lineage>
</organism>
<evidence type="ECO:0000256" key="1">
    <source>
        <dbReference type="ARBA" id="ARBA00005232"/>
    </source>
</evidence>
<dbReference type="Proteomes" id="UP001182556">
    <property type="component" value="Unassembled WGS sequence"/>
</dbReference>
<name>A0AAD9FUX9_PAPLA</name>
<dbReference type="Gene3D" id="3.30.559.10">
    <property type="entry name" value="Chloramphenicol acetyltransferase-like domain"/>
    <property type="match status" value="1"/>
</dbReference>
<sequence length="734" mass="81756">MATTNPPPMIPGNLSQTAAPPATSPTKQANGKVPRMPKLPIPTLEETCERYLRALRGLQDDEEHTRTKAIVQEFLTSGEGAKWQKKLEEYNEGVDSYIEEFWYESYLNHSDSVVLSLNPFFVLSSDVTPRVNPQLSRAAALILSSLSFIHDLRNGLLQPDTVRGTPLDMSQYKRLFATCRVPTDRGCRMEVHSESRHIVVIRRGQFYWFDCLDSKNRPILSDKEIFTTLEAIVKDADKTPVHQVAPNALGILTTESRKIWSGLRNTLIQSNKNNASSLAVVESALFVVCLDDAEPNDLAELCGNFLCGGYRLEGGIQVGTCTNRWYDKLQIIVCSNGEAGINFEHTGVDGHTVLRYAADVYTELVLLFAKTINPSTPSLFKARPSPFSKALRGKPHSEPEEEIDTSLKKLEWKLTPDLRAGVRYAETRISDLICQNDSQALEFTGYGSNFIKRHGFSPDAFVQMAFQAAYYGLYGRVESTYEPAMTKAFLHGRTEAIRTVQPESVAFVKTFCSETASIQDKIKALRTACKRHGQLTKECSQGLGQDRHLYAMHSLIQREISSPTSSPAGPGAKEKPRVPDLFTDPGYNLLGTSVLSTSNCGNPALRLFGFGPVTPEGYGIGYIIKEEGISVCMSSKHLQTRRLLSTLQAYLMEVKGMLVHLWREANERDEETFMDHAGVLRNARTGEPVGPEDDETEDETIQGFGFFDVSAQDVAFNAKRRRHQVGKVLSIAEY</sequence>
<dbReference type="Pfam" id="PF00755">
    <property type="entry name" value="Carn_acyltransf"/>
    <property type="match status" value="1"/>
</dbReference>
<comment type="similarity">
    <text evidence="1 5">Belongs to the carnitine/choline acetyltransferase family.</text>
</comment>